<reference evidence="1" key="1">
    <citation type="submission" date="2016-02" db="EMBL/GenBank/DDBJ databases">
        <title>Genomic sequences of Ochrobactrum anthropi.</title>
        <authorList>
            <person name="Chudasama K.S."/>
            <person name="Thaker V.S."/>
        </authorList>
    </citation>
    <scope>NUCLEOTIDE SEQUENCE [LARGE SCALE GENOMIC DNA]</scope>
    <source>
        <strain evidence="1">SUBG007</strain>
    </source>
</reference>
<dbReference type="AlphaFoldDB" id="A0A656Z863"/>
<sequence length="61" mass="6784">MADVTGDSKTQINVKIARARDLGDDINRIVGTSLDKGVEMDALAKLPEKERENLISRAEEW</sequence>
<proteinExistence type="predicted"/>
<comment type="caution">
    <text evidence="1">The sequence shown here is derived from an EMBL/GenBank/DDBJ whole genome shotgun (WGS) entry which is preliminary data.</text>
</comment>
<gene>
    <name evidence="1" type="ORF">AB664_35375</name>
</gene>
<protein>
    <submittedName>
        <fullName evidence="1">Uncharacterized protein</fullName>
    </submittedName>
</protein>
<organism evidence="1">
    <name type="scientific">Brucella anthropi</name>
    <name type="common">Ochrobactrum anthropi</name>
    <dbReference type="NCBI Taxonomy" id="529"/>
    <lineage>
        <taxon>Bacteria</taxon>
        <taxon>Pseudomonadati</taxon>
        <taxon>Pseudomonadota</taxon>
        <taxon>Alphaproteobacteria</taxon>
        <taxon>Hyphomicrobiales</taxon>
        <taxon>Brucellaceae</taxon>
        <taxon>Brucella/Ochrobactrum group</taxon>
        <taxon>Brucella</taxon>
    </lineage>
</organism>
<evidence type="ECO:0000313" key="1">
    <source>
        <dbReference type="EMBL" id="KYB45696.1"/>
    </source>
</evidence>
<dbReference type="EMBL" id="LUAY01003289">
    <property type="protein sequence ID" value="KYB45696.1"/>
    <property type="molecule type" value="Genomic_DNA"/>
</dbReference>
<accession>A0A656Z863</accession>
<name>A0A656Z863_BRUAN</name>